<dbReference type="GO" id="GO:0035336">
    <property type="term" value="P:long-chain fatty-acyl-CoA metabolic process"/>
    <property type="evidence" value="ECO:0007669"/>
    <property type="project" value="TreeGrafter"/>
</dbReference>
<dbReference type="Proteomes" id="UP000604825">
    <property type="component" value="Unassembled WGS sequence"/>
</dbReference>
<dbReference type="EMBL" id="CAJGYO010000007">
    <property type="protein sequence ID" value="CAD6244668.1"/>
    <property type="molecule type" value="Genomic_DNA"/>
</dbReference>
<evidence type="ECO:0000313" key="1">
    <source>
        <dbReference type="EMBL" id="CAD6244668.1"/>
    </source>
</evidence>
<sequence length="139" mass="15893">MHVYHVASSTVNPLTFQDLFQFVFHHFSGSPVIDAVGQPIRVRPMQFCDNMEQYASDTETNATLTRWARRPASAERLRKAVIAQIMHLGRIYEPYTFYCGRFDIANTEALVAEMSEDYFINVHVPGVRKHVMKARGSSP</sequence>
<gene>
    <name evidence="1" type="ORF">NCGR_LOCUS29280</name>
</gene>
<dbReference type="InterPro" id="IPR026055">
    <property type="entry name" value="FAR"/>
</dbReference>
<dbReference type="GO" id="GO:0010345">
    <property type="term" value="P:suberin biosynthetic process"/>
    <property type="evidence" value="ECO:0007669"/>
    <property type="project" value="TreeGrafter"/>
</dbReference>
<protein>
    <submittedName>
        <fullName evidence="1">Uncharacterized protein</fullName>
    </submittedName>
</protein>
<dbReference type="PANTHER" id="PTHR11011">
    <property type="entry name" value="MALE STERILITY PROTEIN 2-RELATED"/>
    <property type="match status" value="1"/>
</dbReference>
<dbReference type="PANTHER" id="PTHR11011:SF45">
    <property type="entry name" value="FATTY ACYL-COA REDUCTASE CG8306-RELATED"/>
    <property type="match status" value="1"/>
</dbReference>
<accession>A0A811PMY1</accession>
<keyword evidence="2" id="KW-1185">Reference proteome</keyword>
<dbReference type="AlphaFoldDB" id="A0A811PMY1"/>
<name>A0A811PMY1_9POAL</name>
<dbReference type="OrthoDB" id="1725519at2759"/>
<proteinExistence type="predicted"/>
<reference evidence="1" key="1">
    <citation type="submission" date="2020-10" db="EMBL/GenBank/DDBJ databases">
        <authorList>
            <person name="Han B."/>
            <person name="Lu T."/>
            <person name="Zhao Q."/>
            <person name="Huang X."/>
            <person name="Zhao Y."/>
        </authorList>
    </citation>
    <scope>NUCLEOTIDE SEQUENCE</scope>
</reference>
<comment type="caution">
    <text evidence="1">The sequence shown here is derived from an EMBL/GenBank/DDBJ whole genome shotgun (WGS) entry which is preliminary data.</text>
</comment>
<organism evidence="1 2">
    <name type="scientific">Miscanthus lutarioriparius</name>
    <dbReference type="NCBI Taxonomy" id="422564"/>
    <lineage>
        <taxon>Eukaryota</taxon>
        <taxon>Viridiplantae</taxon>
        <taxon>Streptophyta</taxon>
        <taxon>Embryophyta</taxon>
        <taxon>Tracheophyta</taxon>
        <taxon>Spermatophyta</taxon>
        <taxon>Magnoliopsida</taxon>
        <taxon>Liliopsida</taxon>
        <taxon>Poales</taxon>
        <taxon>Poaceae</taxon>
        <taxon>PACMAD clade</taxon>
        <taxon>Panicoideae</taxon>
        <taxon>Andropogonodae</taxon>
        <taxon>Andropogoneae</taxon>
        <taxon>Saccharinae</taxon>
        <taxon>Miscanthus</taxon>
    </lineage>
</organism>
<dbReference type="GO" id="GO:0080019">
    <property type="term" value="F:alcohol-forming very long-chain fatty acyl-CoA reductase activity"/>
    <property type="evidence" value="ECO:0007669"/>
    <property type="project" value="InterPro"/>
</dbReference>
<evidence type="ECO:0000313" key="2">
    <source>
        <dbReference type="Proteomes" id="UP000604825"/>
    </source>
</evidence>